<organism evidence="1 2">
    <name type="scientific">Polyplax serrata</name>
    <name type="common">Common mouse louse</name>
    <dbReference type="NCBI Taxonomy" id="468196"/>
    <lineage>
        <taxon>Eukaryota</taxon>
        <taxon>Metazoa</taxon>
        <taxon>Ecdysozoa</taxon>
        <taxon>Arthropoda</taxon>
        <taxon>Hexapoda</taxon>
        <taxon>Insecta</taxon>
        <taxon>Pterygota</taxon>
        <taxon>Neoptera</taxon>
        <taxon>Paraneoptera</taxon>
        <taxon>Psocodea</taxon>
        <taxon>Troctomorpha</taxon>
        <taxon>Phthiraptera</taxon>
        <taxon>Anoplura</taxon>
        <taxon>Polyplacidae</taxon>
        <taxon>Polyplax</taxon>
    </lineage>
</organism>
<evidence type="ECO:0000313" key="2">
    <source>
        <dbReference type="Proteomes" id="UP001372834"/>
    </source>
</evidence>
<dbReference type="AlphaFoldDB" id="A0AAN8P8E2"/>
<name>A0AAN8P8E2_POLSC</name>
<gene>
    <name evidence="1" type="ORF">RUM43_009441</name>
</gene>
<sequence length="62" mass="7259">MMDKVGSNKRRGVALEVEEKETSSENRLLRLNLFQTVRPKRLLLKTSEFCLFADNLQKLHRA</sequence>
<proteinExistence type="predicted"/>
<accession>A0AAN8P8E2</accession>
<protein>
    <submittedName>
        <fullName evidence="1">Uncharacterized protein</fullName>
    </submittedName>
</protein>
<dbReference type="Proteomes" id="UP001372834">
    <property type="component" value="Unassembled WGS sequence"/>
</dbReference>
<reference evidence="1 2" key="1">
    <citation type="submission" date="2023-10" db="EMBL/GenBank/DDBJ databases">
        <title>Genomes of two closely related lineages of the louse Polyplax serrata with different host specificities.</title>
        <authorList>
            <person name="Martinu J."/>
            <person name="Tarabai H."/>
            <person name="Stefka J."/>
            <person name="Hypsa V."/>
        </authorList>
    </citation>
    <scope>NUCLEOTIDE SEQUENCE [LARGE SCALE GENOMIC DNA]</scope>
    <source>
        <strain evidence="1">HR10_N</strain>
    </source>
</reference>
<evidence type="ECO:0000313" key="1">
    <source>
        <dbReference type="EMBL" id="KAK6623589.1"/>
    </source>
</evidence>
<comment type="caution">
    <text evidence="1">The sequence shown here is derived from an EMBL/GenBank/DDBJ whole genome shotgun (WGS) entry which is preliminary data.</text>
</comment>
<dbReference type="EMBL" id="JAWJWE010000038">
    <property type="protein sequence ID" value="KAK6623589.1"/>
    <property type="molecule type" value="Genomic_DNA"/>
</dbReference>